<comment type="catalytic activity">
    <reaction evidence="2">
        <text>2 GTP = 3',3'-c-di-GMP + 2 diphosphate</text>
        <dbReference type="Rhea" id="RHEA:24898"/>
        <dbReference type="ChEBI" id="CHEBI:33019"/>
        <dbReference type="ChEBI" id="CHEBI:37565"/>
        <dbReference type="ChEBI" id="CHEBI:58805"/>
        <dbReference type="EC" id="2.7.7.65"/>
    </reaction>
</comment>
<dbReference type="EMBL" id="BAAAFD010000007">
    <property type="protein sequence ID" value="GAA0857891.1"/>
    <property type="molecule type" value="Genomic_DNA"/>
</dbReference>
<dbReference type="Pfam" id="PF00990">
    <property type="entry name" value="GGDEF"/>
    <property type="match status" value="1"/>
</dbReference>
<feature type="transmembrane region" description="Helical" evidence="3">
    <location>
        <begin position="62"/>
        <end position="85"/>
    </location>
</feature>
<dbReference type="InterPro" id="IPR000160">
    <property type="entry name" value="GGDEF_dom"/>
</dbReference>
<feature type="transmembrane region" description="Helical" evidence="3">
    <location>
        <begin position="40"/>
        <end position="56"/>
    </location>
</feature>
<evidence type="ECO:0000256" key="1">
    <source>
        <dbReference type="ARBA" id="ARBA00012528"/>
    </source>
</evidence>
<feature type="transmembrane region" description="Helical" evidence="3">
    <location>
        <begin position="126"/>
        <end position="147"/>
    </location>
</feature>
<reference evidence="6" key="1">
    <citation type="journal article" date="2019" name="Int. J. Syst. Evol. Microbiol.">
        <title>The Global Catalogue of Microorganisms (GCM) 10K type strain sequencing project: providing services to taxonomists for standard genome sequencing and annotation.</title>
        <authorList>
            <consortium name="The Broad Institute Genomics Platform"/>
            <consortium name="The Broad Institute Genome Sequencing Center for Infectious Disease"/>
            <person name="Wu L."/>
            <person name="Ma J."/>
        </authorList>
    </citation>
    <scope>NUCLEOTIDE SEQUENCE [LARGE SCALE GENOMIC DNA]</scope>
    <source>
        <strain evidence="6">JCM 15896</strain>
    </source>
</reference>
<keyword evidence="6" id="KW-1185">Reference proteome</keyword>
<evidence type="ECO:0000313" key="5">
    <source>
        <dbReference type="EMBL" id="GAA0857891.1"/>
    </source>
</evidence>
<sequence>MDNFTAMIFLSTLFVLHSVIAFVFLSYVPTNNNRCKINSIRYFQSYFMFASIGYLFDVGRPWLPFELSVFITHLFLISAAYSVVLGISWRYKFHRHIFSWSILLHIALYSFAQLLLSIYFPEEVLYRLMLIYINIPGVFLFALSLFGRFKSDNPTSDKMLKFATLFVVVNVLSIPVFYFGTNTHVMFMNVQLLSQNLVVFVLFSAITFSALYDNMCDYKRNVRIDAVTGLYNRAYFIEQATRFLLAAQRHEFPMSLVLCDIDKFAQIQETLGDVACESAVLATADVIKQATREKDLIAHYGPHEFVILLPLTRVQGASLIAERMRAEIEALTLSFEQHQFSVTASFSVSNIEHHTDINTRLEAAIAALRKAKQSASNQIIQSSD</sequence>
<dbReference type="EC" id="2.7.7.65" evidence="1"/>
<evidence type="ECO:0000256" key="2">
    <source>
        <dbReference type="ARBA" id="ARBA00034247"/>
    </source>
</evidence>
<keyword evidence="3" id="KW-1133">Transmembrane helix</keyword>
<keyword evidence="3" id="KW-0812">Transmembrane</keyword>
<dbReference type="RefSeq" id="WP_343860542.1">
    <property type="nucleotide sequence ID" value="NZ_BAAAFD010000007.1"/>
</dbReference>
<comment type="caution">
    <text evidence="5">The sequence shown here is derived from an EMBL/GenBank/DDBJ whole genome shotgun (WGS) entry which is preliminary data.</text>
</comment>
<dbReference type="PROSITE" id="PS50887">
    <property type="entry name" value="GGDEF"/>
    <property type="match status" value="1"/>
</dbReference>
<dbReference type="PANTHER" id="PTHR45138">
    <property type="entry name" value="REGULATORY COMPONENTS OF SENSORY TRANSDUCTION SYSTEM"/>
    <property type="match status" value="1"/>
</dbReference>
<dbReference type="NCBIfam" id="TIGR00254">
    <property type="entry name" value="GGDEF"/>
    <property type="match status" value="1"/>
</dbReference>
<feature type="domain" description="GGDEF" evidence="4">
    <location>
        <begin position="252"/>
        <end position="384"/>
    </location>
</feature>
<dbReference type="SMART" id="SM00267">
    <property type="entry name" value="GGDEF"/>
    <property type="match status" value="1"/>
</dbReference>
<evidence type="ECO:0000313" key="6">
    <source>
        <dbReference type="Proteomes" id="UP001500359"/>
    </source>
</evidence>
<dbReference type="PANTHER" id="PTHR45138:SF9">
    <property type="entry name" value="DIGUANYLATE CYCLASE DGCM-RELATED"/>
    <property type="match status" value="1"/>
</dbReference>
<dbReference type="Proteomes" id="UP001500359">
    <property type="component" value="Unassembled WGS sequence"/>
</dbReference>
<dbReference type="CDD" id="cd01949">
    <property type="entry name" value="GGDEF"/>
    <property type="match status" value="1"/>
</dbReference>
<feature type="transmembrane region" description="Helical" evidence="3">
    <location>
        <begin position="6"/>
        <end position="28"/>
    </location>
</feature>
<dbReference type="InterPro" id="IPR029787">
    <property type="entry name" value="Nucleotide_cyclase"/>
</dbReference>
<name>A0ABP3WYB4_9ALTE</name>
<feature type="transmembrane region" description="Helical" evidence="3">
    <location>
        <begin position="159"/>
        <end position="180"/>
    </location>
</feature>
<dbReference type="Gene3D" id="3.30.70.270">
    <property type="match status" value="1"/>
</dbReference>
<evidence type="ECO:0000259" key="4">
    <source>
        <dbReference type="PROSITE" id="PS50887"/>
    </source>
</evidence>
<proteinExistence type="predicted"/>
<gene>
    <name evidence="5" type="ORF">GCM10009114_25420</name>
</gene>
<accession>A0ABP3WYB4</accession>
<dbReference type="InterPro" id="IPR050469">
    <property type="entry name" value="Diguanylate_Cyclase"/>
</dbReference>
<feature type="transmembrane region" description="Helical" evidence="3">
    <location>
        <begin position="192"/>
        <end position="212"/>
    </location>
</feature>
<dbReference type="InterPro" id="IPR043128">
    <property type="entry name" value="Rev_trsase/Diguanyl_cyclase"/>
</dbReference>
<dbReference type="SUPFAM" id="SSF55073">
    <property type="entry name" value="Nucleotide cyclase"/>
    <property type="match status" value="1"/>
</dbReference>
<evidence type="ECO:0000256" key="3">
    <source>
        <dbReference type="SAM" id="Phobius"/>
    </source>
</evidence>
<feature type="transmembrane region" description="Helical" evidence="3">
    <location>
        <begin position="97"/>
        <end position="120"/>
    </location>
</feature>
<keyword evidence="3" id="KW-0472">Membrane</keyword>
<organism evidence="5 6">
    <name type="scientific">Aliiglaciecola litoralis</name>
    <dbReference type="NCBI Taxonomy" id="582857"/>
    <lineage>
        <taxon>Bacteria</taxon>
        <taxon>Pseudomonadati</taxon>
        <taxon>Pseudomonadota</taxon>
        <taxon>Gammaproteobacteria</taxon>
        <taxon>Alteromonadales</taxon>
        <taxon>Alteromonadaceae</taxon>
        <taxon>Aliiglaciecola</taxon>
    </lineage>
</organism>
<protein>
    <recommendedName>
        <fullName evidence="1">diguanylate cyclase</fullName>
        <ecNumber evidence="1">2.7.7.65</ecNumber>
    </recommendedName>
</protein>